<comment type="similarity">
    <text evidence="1">Belongs to the peptidase M20 family.</text>
</comment>
<dbReference type="AlphaFoldDB" id="A0A4R5YGS6"/>
<evidence type="ECO:0000256" key="3">
    <source>
        <dbReference type="PIRSR" id="PIRSR001235-1"/>
    </source>
</evidence>
<evidence type="ECO:0000256" key="1">
    <source>
        <dbReference type="ARBA" id="ARBA00006153"/>
    </source>
</evidence>
<dbReference type="GeneID" id="64346749"/>
<dbReference type="PANTHER" id="PTHR32494">
    <property type="entry name" value="ALLANTOATE DEIMINASE-RELATED"/>
    <property type="match status" value="1"/>
</dbReference>
<sequence length="417" mass="44506">MQFELEETTQRVEEQVAELSRLRRDDRRGWTRQVFSDPYRESRAWVAARMRDAGLEVHRDAAGNLVGRLAGSRPSAPALMTGSHTDTVDGGGRFDGVVGVLAAVEVARSIRASGTPLSRDLLVVDFLGEEPNDFGLSCLGSRSMAGETTAADLGRRDGAGRTLAAAYEDFGLDPSAVLQPSRLDPGPLHAFVELHIEQGPALEQGGEQIGVVTSVCGIERFVAHFAGREDHAGTRPVADRQDALVAAAEAVLAVRREGCGAPGHGVATATHADNLSPSPNVVPSAVDLRGELRSIDRSWLSGARRRLGDTVLAAARGYGVDVEFDWTTDNPVVDAHPRAHDVVAATADRLGYSWRPIPSGATHDAVHMAALAPMAMIFVPSRDGRSHCPEEWTDPLEIGRGVHVLGETLRALDTAPL</sequence>
<dbReference type="EMBL" id="SMZT01000002">
    <property type="protein sequence ID" value="TDL44431.1"/>
    <property type="molecule type" value="Genomic_DNA"/>
</dbReference>
<dbReference type="Proteomes" id="UP000295163">
    <property type="component" value="Unassembled WGS sequence"/>
</dbReference>
<feature type="binding site" evidence="3">
    <location>
        <position position="387"/>
    </location>
    <ligand>
        <name>Zn(2+)</name>
        <dbReference type="ChEBI" id="CHEBI:29105"/>
        <label>2</label>
    </ligand>
</feature>
<protein>
    <submittedName>
        <fullName evidence="5">Zn-dependent hydrolase</fullName>
    </submittedName>
</protein>
<dbReference type="Pfam" id="PF01546">
    <property type="entry name" value="Peptidase_M20"/>
    <property type="match status" value="1"/>
</dbReference>
<dbReference type="CDD" id="cd03884">
    <property type="entry name" value="M20_bAS"/>
    <property type="match status" value="1"/>
</dbReference>
<keyword evidence="3" id="KW-0479">Metal-binding</keyword>
<dbReference type="Gene3D" id="3.40.630.10">
    <property type="entry name" value="Zn peptidases"/>
    <property type="match status" value="1"/>
</dbReference>
<dbReference type="GO" id="GO:0016813">
    <property type="term" value="F:hydrolase activity, acting on carbon-nitrogen (but not peptide) bonds, in linear amidines"/>
    <property type="evidence" value="ECO:0007669"/>
    <property type="project" value="InterPro"/>
</dbReference>
<feature type="binding site" evidence="3">
    <location>
        <position position="195"/>
    </location>
    <ligand>
        <name>Zn(2+)</name>
        <dbReference type="ChEBI" id="CHEBI:29105"/>
        <label>1</label>
    </ligand>
</feature>
<gene>
    <name evidence="5" type="ORF">E2R59_04930</name>
</gene>
<dbReference type="InterPro" id="IPR010158">
    <property type="entry name" value="Amidase_Cbmase"/>
</dbReference>
<dbReference type="InterPro" id="IPR036264">
    <property type="entry name" value="Bact_exopeptidase_dim_dom"/>
</dbReference>
<evidence type="ECO:0000313" key="5">
    <source>
        <dbReference type="EMBL" id="TDL44431.1"/>
    </source>
</evidence>
<keyword evidence="2 5" id="KW-0378">Hydrolase</keyword>
<dbReference type="InterPro" id="IPR002933">
    <property type="entry name" value="Peptidase_M20"/>
</dbReference>
<organism evidence="5 6">
    <name type="scientific">Kocuria rosea</name>
    <name type="common">Deinococcus erythromyxa</name>
    <name type="synonym">Micrococcus rubens</name>
    <dbReference type="NCBI Taxonomy" id="1275"/>
    <lineage>
        <taxon>Bacteria</taxon>
        <taxon>Bacillati</taxon>
        <taxon>Actinomycetota</taxon>
        <taxon>Actinomycetes</taxon>
        <taxon>Micrococcales</taxon>
        <taxon>Micrococcaceae</taxon>
        <taxon>Kocuria</taxon>
    </lineage>
</organism>
<dbReference type="PANTHER" id="PTHR32494:SF5">
    <property type="entry name" value="ALLANTOATE AMIDOHYDROLASE"/>
    <property type="match status" value="1"/>
</dbReference>
<feature type="binding site" evidence="4">
    <location>
        <position position="220"/>
    </location>
    <ligand>
        <name>allantoate</name>
        <dbReference type="ChEBI" id="CHEBI:17536"/>
    </ligand>
</feature>
<comment type="cofactor">
    <cofactor evidence="3">
        <name>Zn(2+)</name>
        <dbReference type="ChEBI" id="CHEBI:29105"/>
    </cofactor>
    <text evidence="3">Binds 2 Zn(2+) ions per subunit.</text>
</comment>
<dbReference type="SUPFAM" id="SSF55031">
    <property type="entry name" value="Bacterial exopeptidase dimerisation domain"/>
    <property type="match status" value="1"/>
</dbReference>
<accession>A0A4R5YGS6</accession>
<feature type="binding site" evidence="3">
    <location>
        <position position="130"/>
    </location>
    <ligand>
        <name>Zn(2+)</name>
        <dbReference type="ChEBI" id="CHEBI:29105"/>
        <label>2</label>
    </ligand>
</feature>
<feature type="binding site" evidence="4">
    <location>
        <position position="293"/>
    </location>
    <ligand>
        <name>allantoate</name>
        <dbReference type="ChEBI" id="CHEBI:17536"/>
    </ligand>
</feature>
<reference evidence="5 6" key="1">
    <citation type="submission" date="2019-03" db="EMBL/GenBank/DDBJ databases">
        <title>Genome Sequencing and Assembly of Various Microbes Isolated from Partially Reclaimed Soil and Acid Mine Drainage (AMD) Site.</title>
        <authorList>
            <person name="Steinbock B."/>
            <person name="Bechtold R."/>
            <person name="Sevigny J.L."/>
            <person name="Thomas D."/>
            <person name="Cuthill L.R."/>
            <person name="Aveiro Johannsen E.J."/>
            <person name="Thomas K."/>
            <person name="Ghosh A."/>
        </authorList>
    </citation>
    <scope>NUCLEOTIDE SEQUENCE [LARGE SCALE GENOMIC DNA]</scope>
    <source>
        <strain evidence="5 6">S-A3</strain>
    </source>
</reference>
<comment type="caution">
    <text evidence="5">The sequence shown here is derived from an EMBL/GenBank/DDBJ whole genome shotgun (WGS) entry which is preliminary data.</text>
</comment>
<feature type="binding site" evidence="3">
    <location>
        <position position="95"/>
    </location>
    <ligand>
        <name>Zn(2+)</name>
        <dbReference type="ChEBI" id="CHEBI:29105"/>
        <label>2</label>
    </ligand>
</feature>
<dbReference type="SUPFAM" id="SSF53187">
    <property type="entry name" value="Zn-dependent exopeptidases"/>
    <property type="match status" value="1"/>
</dbReference>
<dbReference type="Gene3D" id="3.30.70.360">
    <property type="match status" value="1"/>
</dbReference>
<dbReference type="PIRSF" id="PIRSF001235">
    <property type="entry name" value="Amidase_carbamoylase"/>
    <property type="match status" value="1"/>
</dbReference>
<evidence type="ECO:0000256" key="4">
    <source>
        <dbReference type="PIRSR" id="PIRSR001235-2"/>
    </source>
</evidence>
<feature type="binding site" evidence="3">
    <location>
        <position position="84"/>
    </location>
    <ligand>
        <name>Zn(2+)</name>
        <dbReference type="ChEBI" id="CHEBI:29105"/>
        <label>1</label>
    </ligand>
</feature>
<dbReference type="NCBIfam" id="TIGR01879">
    <property type="entry name" value="hydantase"/>
    <property type="match status" value="1"/>
</dbReference>
<keyword evidence="3" id="KW-0862">Zinc</keyword>
<feature type="binding site" evidence="3">
    <location>
        <position position="95"/>
    </location>
    <ligand>
        <name>Zn(2+)</name>
        <dbReference type="ChEBI" id="CHEBI:29105"/>
        <label>1</label>
    </ligand>
</feature>
<evidence type="ECO:0000313" key="6">
    <source>
        <dbReference type="Proteomes" id="UP000295163"/>
    </source>
</evidence>
<feature type="binding site" evidence="4">
    <location>
        <position position="280"/>
    </location>
    <ligand>
        <name>allantoate</name>
        <dbReference type="ChEBI" id="CHEBI:17536"/>
    </ligand>
</feature>
<dbReference type="RefSeq" id="WP_133409535.1">
    <property type="nucleotide sequence ID" value="NZ_SMZT01000002.1"/>
</dbReference>
<name>A0A4R5YGS6_KOCRO</name>
<dbReference type="GO" id="GO:0046872">
    <property type="term" value="F:metal ion binding"/>
    <property type="evidence" value="ECO:0007669"/>
    <property type="project" value="UniProtKB-KW"/>
</dbReference>
<evidence type="ECO:0000256" key="2">
    <source>
        <dbReference type="ARBA" id="ARBA00022801"/>
    </source>
</evidence>
<proteinExistence type="inferred from homology"/>